<dbReference type="Pfam" id="PF10172">
    <property type="entry name" value="DDA1"/>
    <property type="match status" value="1"/>
</dbReference>
<feature type="region of interest" description="Disordered" evidence="1">
    <location>
        <begin position="61"/>
        <end position="105"/>
    </location>
</feature>
<dbReference type="SMART" id="SM00513">
    <property type="entry name" value="SAP"/>
    <property type="match status" value="1"/>
</dbReference>
<dbReference type="Proteomes" id="UP000612055">
    <property type="component" value="Unassembled WGS sequence"/>
</dbReference>
<comment type="caution">
    <text evidence="3">The sequence shown here is derived from an EMBL/GenBank/DDBJ whole genome shotgun (WGS) entry which is preliminary data.</text>
</comment>
<dbReference type="EMBL" id="JAEHOE010000003">
    <property type="protein sequence ID" value="KAG2500505.1"/>
    <property type="molecule type" value="Genomic_DNA"/>
</dbReference>
<evidence type="ECO:0000313" key="3">
    <source>
        <dbReference type="EMBL" id="KAG2500505.1"/>
    </source>
</evidence>
<dbReference type="Pfam" id="PF02037">
    <property type="entry name" value="SAP"/>
    <property type="match status" value="1"/>
</dbReference>
<dbReference type="InterPro" id="IPR003034">
    <property type="entry name" value="SAP_dom"/>
</dbReference>
<dbReference type="AlphaFoldDB" id="A0A835YCS0"/>
<name>A0A835YCS0_9CHLO</name>
<keyword evidence="4" id="KW-1185">Reference proteome</keyword>
<dbReference type="InterPro" id="IPR036361">
    <property type="entry name" value="SAP_dom_sf"/>
</dbReference>
<dbReference type="SUPFAM" id="SSF68906">
    <property type="entry name" value="SAP domain"/>
    <property type="match status" value="1"/>
</dbReference>
<gene>
    <name evidence="3" type="ORF">HYH03_001282</name>
</gene>
<feature type="compositionally biased region" description="Basic and acidic residues" evidence="1">
    <location>
        <begin position="82"/>
        <end position="94"/>
    </location>
</feature>
<dbReference type="InterPro" id="IPR018276">
    <property type="entry name" value="DDA1_dom"/>
</dbReference>
<feature type="domain" description="SAP" evidence="2">
    <location>
        <begin position="119"/>
        <end position="153"/>
    </location>
</feature>
<sequence>MTVLKELLDLPSRGPLPESEVPQVRDPPHYICTHDTKPPLGQTITTEQGTSALLRVVLRKRDSTAVSKKSEAAQPTAAGKRPPADDAGGKEARPSKKPNTGAKEAVPAAALTVYTADQLKSKTIPQLKELLRARSLAVSGAKDELVRRIIDHQRAQKEAAL</sequence>
<evidence type="ECO:0000259" key="2">
    <source>
        <dbReference type="PROSITE" id="PS50800"/>
    </source>
</evidence>
<accession>A0A835YCS0</accession>
<protein>
    <recommendedName>
        <fullName evidence="2">SAP domain-containing protein</fullName>
    </recommendedName>
</protein>
<dbReference type="Gene3D" id="1.10.720.30">
    <property type="entry name" value="SAP domain"/>
    <property type="match status" value="1"/>
</dbReference>
<feature type="region of interest" description="Disordered" evidence="1">
    <location>
        <begin position="1"/>
        <end position="28"/>
    </location>
</feature>
<dbReference type="PROSITE" id="PS50800">
    <property type="entry name" value="SAP"/>
    <property type="match status" value="1"/>
</dbReference>
<evidence type="ECO:0000313" key="4">
    <source>
        <dbReference type="Proteomes" id="UP000612055"/>
    </source>
</evidence>
<reference evidence="3" key="1">
    <citation type="journal article" date="2020" name="bioRxiv">
        <title>Comparative genomics of Chlamydomonas.</title>
        <authorList>
            <person name="Craig R.J."/>
            <person name="Hasan A.R."/>
            <person name="Ness R.W."/>
            <person name="Keightley P.D."/>
        </authorList>
    </citation>
    <scope>NUCLEOTIDE SEQUENCE</scope>
    <source>
        <strain evidence="3">CCAP 11/70</strain>
    </source>
</reference>
<dbReference type="OrthoDB" id="445357at2759"/>
<proteinExistence type="predicted"/>
<organism evidence="3 4">
    <name type="scientific">Edaphochlamys debaryana</name>
    <dbReference type="NCBI Taxonomy" id="47281"/>
    <lineage>
        <taxon>Eukaryota</taxon>
        <taxon>Viridiplantae</taxon>
        <taxon>Chlorophyta</taxon>
        <taxon>core chlorophytes</taxon>
        <taxon>Chlorophyceae</taxon>
        <taxon>CS clade</taxon>
        <taxon>Chlamydomonadales</taxon>
        <taxon>Chlamydomonadales incertae sedis</taxon>
        <taxon>Edaphochlamys</taxon>
    </lineage>
</organism>
<feature type="compositionally biased region" description="Basic and acidic residues" evidence="1">
    <location>
        <begin position="61"/>
        <end position="71"/>
    </location>
</feature>
<evidence type="ECO:0000256" key="1">
    <source>
        <dbReference type="SAM" id="MobiDB-lite"/>
    </source>
</evidence>